<dbReference type="Gene3D" id="1.10.418.10">
    <property type="entry name" value="Calponin-like domain"/>
    <property type="match status" value="1"/>
</dbReference>
<sequence>MHKVNFDAKNEYEMIQNYKFLRDLFKKLKITKVASFQFENYYDVQYVKMYNIFMVQLQAFIQNLALFFTSFYKATVTEGHQFNNITLGGTVFHSRIMSMADVGVGDEDVVSFESIVILTPRTELYALWSTEPNHVAHQFDPIPKR</sequence>
<accession>A0AAN9LD33</accession>
<organism evidence="1 2">
    <name type="scientific">Phaseolus coccineus</name>
    <name type="common">Scarlet runner bean</name>
    <name type="synonym">Phaseolus multiflorus</name>
    <dbReference type="NCBI Taxonomy" id="3886"/>
    <lineage>
        <taxon>Eukaryota</taxon>
        <taxon>Viridiplantae</taxon>
        <taxon>Streptophyta</taxon>
        <taxon>Embryophyta</taxon>
        <taxon>Tracheophyta</taxon>
        <taxon>Spermatophyta</taxon>
        <taxon>Magnoliopsida</taxon>
        <taxon>eudicotyledons</taxon>
        <taxon>Gunneridae</taxon>
        <taxon>Pentapetalae</taxon>
        <taxon>rosids</taxon>
        <taxon>fabids</taxon>
        <taxon>Fabales</taxon>
        <taxon>Fabaceae</taxon>
        <taxon>Papilionoideae</taxon>
        <taxon>50 kb inversion clade</taxon>
        <taxon>NPAAA clade</taxon>
        <taxon>indigoferoid/millettioid clade</taxon>
        <taxon>Phaseoleae</taxon>
        <taxon>Phaseolus</taxon>
    </lineage>
</organism>
<keyword evidence="2" id="KW-1185">Reference proteome</keyword>
<evidence type="ECO:0000313" key="2">
    <source>
        <dbReference type="Proteomes" id="UP001374584"/>
    </source>
</evidence>
<protein>
    <submittedName>
        <fullName evidence="1">Uncharacterized protein</fullName>
    </submittedName>
</protein>
<evidence type="ECO:0000313" key="1">
    <source>
        <dbReference type="EMBL" id="KAK7333835.1"/>
    </source>
</evidence>
<comment type="caution">
    <text evidence="1">The sequence shown here is derived from an EMBL/GenBank/DDBJ whole genome shotgun (WGS) entry which is preliminary data.</text>
</comment>
<proteinExistence type="predicted"/>
<dbReference type="AlphaFoldDB" id="A0AAN9LD33"/>
<reference evidence="1 2" key="1">
    <citation type="submission" date="2024-01" db="EMBL/GenBank/DDBJ databases">
        <title>The genomes of 5 underutilized Papilionoideae crops provide insights into root nodulation and disease resistanc.</title>
        <authorList>
            <person name="Jiang F."/>
        </authorList>
    </citation>
    <scope>NUCLEOTIDE SEQUENCE [LARGE SCALE GENOMIC DNA]</scope>
    <source>
        <strain evidence="1">JINMINGXINNONG_FW02</strain>
        <tissue evidence="1">Leaves</tissue>
    </source>
</reference>
<gene>
    <name evidence="1" type="ORF">VNO80_30614</name>
</gene>
<dbReference type="Proteomes" id="UP001374584">
    <property type="component" value="Unassembled WGS sequence"/>
</dbReference>
<dbReference type="InterPro" id="IPR036872">
    <property type="entry name" value="CH_dom_sf"/>
</dbReference>
<dbReference type="SUPFAM" id="SSF47576">
    <property type="entry name" value="Calponin-homology domain, CH-domain"/>
    <property type="match status" value="1"/>
</dbReference>
<name>A0AAN9LD33_PHACN</name>
<dbReference type="EMBL" id="JAYMYR010000011">
    <property type="protein sequence ID" value="KAK7333835.1"/>
    <property type="molecule type" value="Genomic_DNA"/>
</dbReference>